<dbReference type="Pfam" id="PF13584">
    <property type="entry name" value="BatD"/>
    <property type="match status" value="2"/>
</dbReference>
<dbReference type="AlphaFoldDB" id="A0A414PVA0"/>
<gene>
    <name evidence="3" type="ORF">DW663_06830</name>
</gene>
<keyword evidence="2" id="KW-0812">Transmembrane</keyword>
<name>A0A414PVA0_FUSMR</name>
<feature type="transmembrane region" description="Helical" evidence="2">
    <location>
        <begin position="461"/>
        <end position="481"/>
    </location>
</feature>
<dbReference type="EMBL" id="QRHL01000009">
    <property type="protein sequence ID" value="RHF72292.1"/>
    <property type="molecule type" value="Genomic_DNA"/>
</dbReference>
<dbReference type="PANTHER" id="PTHR40940">
    <property type="entry name" value="PROTEIN BATD-RELATED"/>
    <property type="match status" value="1"/>
</dbReference>
<sequence>MKNNLLKIMRELWISIAIIHQTDGKGDKKMKKIVATLFLMTSFLSLADIILDSSNTKPAINEPFNIQVKFINEDKKDYKIEGIENLQILSKGTQSKYSYINGEKTNEKIDSYTVMANEIKTFPLSVSITGKNEKSNTLNIEVQKESVQNISDDMSVETSIKNGDSFYFGEKIIYEENFLTTVNINSVGYSRVPQFNDFSEKDISPVITKGGYEQSYFRAPSGKQGLKLGIYRGILQPNSSGEKTIKSGQMAVTQSTGRRDFFFEETTPPKYFGGNNIKINILPLPTDKPMGFQNIVGTPKIDYSWNSDNISFGQSIVLNVKIFGDANLDSLEKVITTQFNDFNIFESLKSTDEKVENGKYFAEKTFEVALIPKKSGKLTTPEIKIPYFNTKEKKYDFLIITPKKIVVNGNGSISTTQPTPTTPTISNTTNNTVSNTTQPLEEIKIDSIAVEEKSQNKNNNLLIIGLITLVIVEGIVIVYLLTKKDKKSSLDDINALKSAKDDKEFYEAYCHFMKRKYNFSPKVHLEDRLVKLGFSNDFIELNRELESAYYNNTPIDRKDIIIRIKKELRNEK</sequence>
<evidence type="ECO:0000313" key="3">
    <source>
        <dbReference type="EMBL" id="RHF72292.1"/>
    </source>
</evidence>
<evidence type="ECO:0000256" key="2">
    <source>
        <dbReference type="SAM" id="Phobius"/>
    </source>
</evidence>
<evidence type="ECO:0008006" key="5">
    <source>
        <dbReference type="Google" id="ProtNLM"/>
    </source>
</evidence>
<feature type="region of interest" description="Disordered" evidence="1">
    <location>
        <begin position="411"/>
        <end position="433"/>
    </location>
</feature>
<evidence type="ECO:0000313" key="4">
    <source>
        <dbReference type="Proteomes" id="UP000284676"/>
    </source>
</evidence>
<accession>A0A414PVA0</accession>
<dbReference type="RefSeq" id="WP_118234365.1">
    <property type="nucleotide sequence ID" value="NZ_QRHL01000009.1"/>
</dbReference>
<feature type="compositionally biased region" description="Low complexity" evidence="1">
    <location>
        <begin position="412"/>
        <end position="433"/>
    </location>
</feature>
<evidence type="ECO:0000256" key="1">
    <source>
        <dbReference type="SAM" id="MobiDB-lite"/>
    </source>
</evidence>
<dbReference type="Proteomes" id="UP000284676">
    <property type="component" value="Unassembled WGS sequence"/>
</dbReference>
<keyword evidence="2" id="KW-1133">Transmembrane helix</keyword>
<organism evidence="3 4">
    <name type="scientific">Fusobacterium mortiferum</name>
    <dbReference type="NCBI Taxonomy" id="850"/>
    <lineage>
        <taxon>Bacteria</taxon>
        <taxon>Fusobacteriati</taxon>
        <taxon>Fusobacteriota</taxon>
        <taxon>Fusobacteriia</taxon>
        <taxon>Fusobacteriales</taxon>
        <taxon>Fusobacteriaceae</taxon>
        <taxon>Fusobacterium</taxon>
    </lineage>
</organism>
<comment type="caution">
    <text evidence="3">The sequence shown here is derived from an EMBL/GenBank/DDBJ whole genome shotgun (WGS) entry which is preliminary data.</text>
</comment>
<protein>
    <recommendedName>
        <fullName evidence="5">Protein BatD</fullName>
    </recommendedName>
</protein>
<dbReference type="PANTHER" id="PTHR40940:SF2">
    <property type="entry name" value="BATD"/>
    <property type="match status" value="1"/>
</dbReference>
<proteinExistence type="predicted"/>
<keyword evidence="2" id="KW-0472">Membrane</keyword>
<dbReference type="InterPro" id="IPR025738">
    <property type="entry name" value="BatD"/>
</dbReference>
<reference evidence="3 4" key="1">
    <citation type="submission" date="2018-08" db="EMBL/GenBank/DDBJ databases">
        <title>A genome reference for cultivated species of the human gut microbiota.</title>
        <authorList>
            <person name="Zou Y."/>
            <person name="Xue W."/>
            <person name="Luo G."/>
        </authorList>
    </citation>
    <scope>NUCLEOTIDE SEQUENCE [LARGE SCALE GENOMIC DNA]</scope>
    <source>
        <strain evidence="3 4">AM25-1</strain>
    </source>
</reference>